<protein>
    <recommendedName>
        <fullName evidence="1">2-hydroxychromene-2-carboxylate isomerase</fullName>
        <ecNumber evidence="1">5.99.1.4</ecNumber>
    </recommendedName>
</protein>
<dbReference type="Gene3D" id="3.40.30.10">
    <property type="entry name" value="Glutaredoxin"/>
    <property type="match status" value="1"/>
</dbReference>
<dbReference type="InterPro" id="IPR051924">
    <property type="entry name" value="GST_Kappa/NadH"/>
</dbReference>
<name>A0A515ETK6_9BURK</name>
<dbReference type="GO" id="GO:1901170">
    <property type="term" value="P:naphthalene catabolic process"/>
    <property type="evidence" value="ECO:0007669"/>
    <property type="project" value="InterPro"/>
</dbReference>
<organism evidence="4 5">
    <name type="scientific">Rhodoferax aquaticus</name>
    <dbReference type="NCBI Taxonomy" id="2527691"/>
    <lineage>
        <taxon>Bacteria</taxon>
        <taxon>Pseudomonadati</taxon>
        <taxon>Pseudomonadota</taxon>
        <taxon>Betaproteobacteria</taxon>
        <taxon>Burkholderiales</taxon>
        <taxon>Comamonadaceae</taxon>
        <taxon>Rhodoferax</taxon>
    </lineage>
</organism>
<evidence type="ECO:0000313" key="4">
    <source>
        <dbReference type="EMBL" id="QDL56010.1"/>
    </source>
</evidence>
<feature type="active site" description="Nucleophile" evidence="2">
    <location>
        <position position="12"/>
    </location>
</feature>
<evidence type="ECO:0000259" key="3">
    <source>
        <dbReference type="Pfam" id="PF01323"/>
    </source>
</evidence>
<dbReference type="InterPro" id="IPR001853">
    <property type="entry name" value="DSBA-like_thioredoxin_dom"/>
</dbReference>
<dbReference type="InterPro" id="IPR014440">
    <property type="entry name" value="HCCAis_GSTk"/>
</dbReference>
<dbReference type="GO" id="GO:0004602">
    <property type="term" value="F:glutathione peroxidase activity"/>
    <property type="evidence" value="ECO:0007669"/>
    <property type="project" value="TreeGrafter"/>
</dbReference>
<dbReference type="GO" id="GO:0018845">
    <property type="term" value="F:2-hydroxychromene-2-carboxylate isomerase activity"/>
    <property type="evidence" value="ECO:0007669"/>
    <property type="project" value="UniProtKB-UniRule"/>
</dbReference>
<reference evidence="5" key="1">
    <citation type="submission" date="2019-02" db="EMBL/GenBank/DDBJ databases">
        <title>Complete genome sequence of Rhodoferax sp. Gr-4.</title>
        <authorList>
            <person name="Jin L."/>
        </authorList>
    </citation>
    <scope>NUCLEOTIDE SEQUENCE [LARGE SCALE GENOMIC DNA]</scope>
    <source>
        <strain evidence="5">Gr-4</strain>
    </source>
</reference>
<dbReference type="RefSeq" id="WP_142813217.1">
    <property type="nucleotide sequence ID" value="NZ_CP036282.1"/>
</dbReference>
<gene>
    <name evidence="4" type="ORF">EXZ61_18510</name>
</gene>
<dbReference type="CDD" id="cd03022">
    <property type="entry name" value="DsbA_HCCA_Iso"/>
    <property type="match status" value="1"/>
</dbReference>
<evidence type="ECO:0000256" key="2">
    <source>
        <dbReference type="PIRSR" id="PIRSR006386-1"/>
    </source>
</evidence>
<sequence length="218" mass="24255">MKHITFYLDFISPYAYLAFESLPASLMGLSYGVTYKPVFLGGLLKHNAMLGPAEVPPKRSWIYRHVQWLAHSKDIPFDMPAVHPFNPLALLRLAIAAKPQGVPNRLVCETIFHHVWRGGADALEPQRIDALTATLAPAQDPNSQEVKDLLKRYADDAIAAQVFGVPAFEVDGKVFWGFDALPMLRSYLAGDPWFADNEADTHWNAAQHIPSGIPLRTP</sequence>
<evidence type="ECO:0000256" key="1">
    <source>
        <dbReference type="PIRNR" id="PIRNR006386"/>
    </source>
</evidence>
<dbReference type="InterPro" id="IPR044087">
    <property type="entry name" value="NahD-like"/>
</dbReference>
<dbReference type="EC" id="5.99.1.4" evidence="1"/>
<keyword evidence="1 4" id="KW-0413">Isomerase</keyword>
<feature type="domain" description="DSBA-like thioredoxin" evidence="3">
    <location>
        <begin position="4"/>
        <end position="189"/>
    </location>
</feature>
<dbReference type="PANTHER" id="PTHR42943:SF2">
    <property type="entry name" value="GLUTATHIONE S-TRANSFERASE KAPPA 1"/>
    <property type="match status" value="1"/>
</dbReference>
<dbReference type="GO" id="GO:0006749">
    <property type="term" value="P:glutathione metabolic process"/>
    <property type="evidence" value="ECO:0007669"/>
    <property type="project" value="TreeGrafter"/>
</dbReference>
<dbReference type="Pfam" id="PF01323">
    <property type="entry name" value="DSBA"/>
    <property type="match status" value="1"/>
</dbReference>
<dbReference type="Proteomes" id="UP000317365">
    <property type="component" value="Chromosome"/>
</dbReference>
<proteinExistence type="inferred from homology"/>
<evidence type="ECO:0000313" key="5">
    <source>
        <dbReference type="Proteomes" id="UP000317365"/>
    </source>
</evidence>
<dbReference type="AlphaFoldDB" id="A0A515ETK6"/>
<dbReference type="KEGG" id="rhg:EXZ61_18510"/>
<comment type="catalytic activity">
    <reaction evidence="1">
        <text>2-hydroxychromene-2-carboxylate = (3E)-4-(2-hydroxyphenyl)-2-oxobut-3-enoate</text>
        <dbReference type="Rhea" id="RHEA:27401"/>
        <dbReference type="ChEBI" id="CHEBI:59350"/>
        <dbReference type="ChEBI" id="CHEBI:59353"/>
        <dbReference type="EC" id="5.99.1.4"/>
    </reaction>
</comment>
<dbReference type="EMBL" id="CP036282">
    <property type="protein sequence ID" value="QDL56010.1"/>
    <property type="molecule type" value="Genomic_DNA"/>
</dbReference>
<reference evidence="5" key="2">
    <citation type="journal article" date="2020" name="Int. J. Syst. Evol. Microbiol.">
        <title>Genomic insights into a novel species Rhodoferax aquaticus sp. nov., isolated from freshwater.</title>
        <authorList>
            <person name="Li T."/>
            <person name="Zhuo Y."/>
            <person name="Jin C.Z."/>
            <person name="Wu X."/>
            <person name="Ko S.R."/>
            <person name="Jin F.J."/>
            <person name="Ahn C.Y."/>
            <person name="Oh H.M."/>
            <person name="Lee H.G."/>
            <person name="Jin L."/>
        </authorList>
    </citation>
    <scope>NUCLEOTIDE SEQUENCE [LARGE SCALE GENOMIC DNA]</scope>
    <source>
        <strain evidence="5">Gr-4</strain>
    </source>
</reference>
<keyword evidence="5" id="KW-1185">Reference proteome</keyword>
<dbReference type="GO" id="GO:0004364">
    <property type="term" value="F:glutathione transferase activity"/>
    <property type="evidence" value="ECO:0007669"/>
    <property type="project" value="TreeGrafter"/>
</dbReference>
<accession>A0A515ETK6</accession>
<dbReference type="InterPro" id="IPR036249">
    <property type="entry name" value="Thioredoxin-like_sf"/>
</dbReference>
<dbReference type="PANTHER" id="PTHR42943">
    <property type="entry name" value="GLUTATHIONE S-TRANSFERASE KAPPA"/>
    <property type="match status" value="1"/>
</dbReference>
<dbReference type="SUPFAM" id="SSF52833">
    <property type="entry name" value="Thioredoxin-like"/>
    <property type="match status" value="1"/>
</dbReference>
<dbReference type="PIRSF" id="PIRSF006386">
    <property type="entry name" value="HCCAis_GSTk"/>
    <property type="match status" value="1"/>
</dbReference>
<comment type="similarity">
    <text evidence="1">Belongs to the GST superfamily. NadH family.</text>
</comment>